<dbReference type="InterPro" id="IPR005069">
    <property type="entry name" value="Nucl-diP-sugar_transferase"/>
</dbReference>
<dbReference type="PANTHER" id="PTHR47032:SF1">
    <property type="entry name" value="UDP-D-XYLOSE:L-FUCOSE ALPHA-1,3-D-XYLOSYLTRANSFERASE-RELATED"/>
    <property type="match status" value="1"/>
</dbReference>
<dbReference type="GO" id="GO:0005794">
    <property type="term" value="C:Golgi apparatus"/>
    <property type="evidence" value="ECO:0007669"/>
    <property type="project" value="TreeGrafter"/>
</dbReference>
<accession>A0A196SBS1</accession>
<comment type="caution">
    <text evidence="2">The sequence shown here is derived from an EMBL/GenBank/DDBJ whole genome shotgun (WGS) entry which is preliminary data.</text>
</comment>
<reference evidence="2 3" key="1">
    <citation type="submission" date="2016-05" db="EMBL/GenBank/DDBJ databases">
        <title>Nuclear genome of Blastocystis sp. subtype 1 NandII.</title>
        <authorList>
            <person name="Gentekaki E."/>
            <person name="Curtis B."/>
            <person name="Stairs C."/>
            <person name="Eme L."/>
            <person name="Herman E."/>
            <person name="Klimes V."/>
            <person name="Arias M.C."/>
            <person name="Elias M."/>
            <person name="Hilliou F."/>
            <person name="Klute M."/>
            <person name="Malik S.-B."/>
            <person name="Pightling A."/>
            <person name="Rachubinski R."/>
            <person name="Salas D."/>
            <person name="Schlacht A."/>
            <person name="Suga H."/>
            <person name="Archibald J."/>
            <person name="Ball S.G."/>
            <person name="Clark G."/>
            <person name="Dacks J."/>
            <person name="Van Der Giezen M."/>
            <person name="Tsaousis A."/>
            <person name="Roger A."/>
        </authorList>
    </citation>
    <scope>NUCLEOTIDE SEQUENCE [LARGE SCALE GENOMIC DNA]</scope>
    <source>
        <strain evidence="3">ATCC 50177 / NandII</strain>
    </source>
</reference>
<protein>
    <submittedName>
        <fullName evidence="2">Xyloglucanase</fullName>
    </submittedName>
</protein>
<gene>
    <name evidence="2" type="ORF">AV274_4758</name>
</gene>
<dbReference type="OrthoDB" id="540503at2759"/>
<dbReference type="EMBL" id="LXWW01000373">
    <property type="protein sequence ID" value="OAO13562.1"/>
    <property type="molecule type" value="Genomic_DNA"/>
</dbReference>
<feature type="domain" description="Nucleotide-diphospho-sugar transferase" evidence="1">
    <location>
        <begin position="53"/>
        <end position="248"/>
    </location>
</feature>
<evidence type="ECO:0000259" key="1">
    <source>
        <dbReference type="Pfam" id="PF03407"/>
    </source>
</evidence>
<name>A0A196SBS1_BLAHN</name>
<organism evidence="2 3">
    <name type="scientific">Blastocystis sp. subtype 1 (strain ATCC 50177 / NandII)</name>
    <dbReference type="NCBI Taxonomy" id="478820"/>
    <lineage>
        <taxon>Eukaryota</taxon>
        <taxon>Sar</taxon>
        <taxon>Stramenopiles</taxon>
        <taxon>Bigyra</taxon>
        <taxon>Opalozoa</taxon>
        <taxon>Opalinata</taxon>
        <taxon>Blastocystidae</taxon>
        <taxon>Blastocystis</taxon>
    </lineage>
</organism>
<evidence type="ECO:0000313" key="3">
    <source>
        <dbReference type="Proteomes" id="UP000078348"/>
    </source>
</evidence>
<evidence type="ECO:0000313" key="2">
    <source>
        <dbReference type="EMBL" id="OAO13562.1"/>
    </source>
</evidence>
<dbReference type="PANTHER" id="PTHR47032">
    <property type="entry name" value="UDP-D-XYLOSE:L-FUCOSE ALPHA-1,3-D-XYLOSYLTRANSFERASE-RELATED"/>
    <property type="match status" value="1"/>
</dbReference>
<dbReference type="GO" id="GO:0016757">
    <property type="term" value="F:glycosyltransferase activity"/>
    <property type="evidence" value="ECO:0007669"/>
    <property type="project" value="TreeGrafter"/>
</dbReference>
<proteinExistence type="predicted"/>
<dbReference type="Proteomes" id="UP000078348">
    <property type="component" value="Unassembled WGS sequence"/>
</dbReference>
<sequence>MVRVMPSDKGERDFFSFCKRIAKNNTIMMTYTDEGYLPLFNVFYRTSHLERYSNFFVVAADATTFHTLRSRGIPVLYDQATGVSEQAAKEGSIITSSTFQRKVLNKMMVIRSIQSMGFTLLYMDCDIILFRDPWPILSAFSARDFDIVSQKDYTLNSGFMLLFPTNNTKTVLRRAYFHMLQRAQLDQESIVFAMKSTPCALQLLPEQQFSNGRVFFARHQFYWDRVGEDEVMMHNNFIIGSENKYYRLREMRLYEDDTDGYYSSPTRKYLMVDAEERKRNSTRYLMQVAVLSRMLNRTFLLPTFLCPSFFSVKKCNLCRNELMCFKKFRSAIRGDYRAYTFREHALTPEDVKRAIREDRAFNVSIASTDNGTISLPKNMARDGIVRTFQPYASLRVLKLSDLPSQFPSK</sequence>
<dbReference type="Pfam" id="PF03407">
    <property type="entry name" value="Nucleotid_trans"/>
    <property type="match status" value="1"/>
</dbReference>
<dbReference type="InterPro" id="IPR052636">
    <property type="entry name" value="UDP-D-xylose:L-fucose_XylT"/>
</dbReference>
<dbReference type="AlphaFoldDB" id="A0A196SBS1"/>
<keyword evidence="3" id="KW-1185">Reference proteome</keyword>